<proteinExistence type="predicted"/>
<evidence type="ECO:0000313" key="2">
    <source>
        <dbReference type="EMBL" id="MBO4208388.1"/>
    </source>
</evidence>
<comment type="caution">
    <text evidence="2">The sequence shown here is derived from an EMBL/GenBank/DDBJ whole genome shotgun (WGS) entry which is preliminary data.</text>
</comment>
<organism evidence="2 3">
    <name type="scientific">Micromonospora echinofusca</name>
    <dbReference type="NCBI Taxonomy" id="47858"/>
    <lineage>
        <taxon>Bacteria</taxon>
        <taxon>Bacillati</taxon>
        <taxon>Actinomycetota</taxon>
        <taxon>Actinomycetes</taxon>
        <taxon>Micromonosporales</taxon>
        <taxon>Micromonosporaceae</taxon>
        <taxon>Micromonospora</taxon>
    </lineage>
</organism>
<name>A0ABS3VV37_MICEH</name>
<feature type="region of interest" description="Disordered" evidence="1">
    <location>
        <begin position="1"/>
        <end position="25"/>
    </location>
</feature>
<dbReference type="Proteomes" id="UP000823521">
    <property type="component" value="Unassembled WGS sequence"/>
</dbReference>
<keyword evidence="3" id="KW-1185">Reference proteome</keyword>
<sequence length="64" mass="7030">MRDGEVVTDADLVRRLPGTQSPGVDRLVRPVEAALTDLCQRRRSGGRPVRSPVGDLRDSTNYVP</sequence>
<evidence type="ECO:0000256" key="1">
    <source>
        <dbReference type="SAM" id="MobiDB-lite"/>
    </source>
</evidence>
<protein>
    <recommendedName>
        <fullName evidence="4">RNA-directed DNA polymerase</fullName>
    </recommendedName>
</protein>
<feature type="region of interest" description="Disordered" evidence="1">
    <location>
        <begin position="39"/>
        <end position="64"/>
    </location>
</feature>
<evidence type="ECO:0000313" key="3">
    <source>
        <dbReference type="Proteomes" id="UP000823521"/>
    </source>
</evidence>
<dbReference type="EMBL" id="WVUH01000193">
    <property type="protein sequence ID" value="MBO4208388.1"/>
    <property type="molecule type" value="Genomic_DNA"/>
</dbReference>
<dbReference type="RefSeq" id="WP_208815377.1">
    <property type="nucleotide sequence ID" value="NZ_WVUH01000193.1"/>
</dbReference>
<evidence type="ECO:0008006" key="4">
    <source>
        <dbReference type="Google" id="ProtNLM"/>
    </source>
</evidence>
<gene>
    <name evidence="2" type="ORF">GSF22_20595</name>
</gene>
<reference evidence="2 3" key="1">
    <citation type="submission" date="2019-12" db="EMBL/GenBank/DDBJ databases">
        <title>Whole genome sequencing of endophytic Actinobacterium Micromonospora sp. MPMI6T.</title>
        <authorList>
            <person name="Evv R."/>
            <person name="Podile A.R."/>
        </authorList>
    </citation>
    <scope>NUCLEOTIDE SEQUENCE [LARGE SCALE GENOMIC DNA]</scope>
    <source>
        <strain evidence="2 3">MPMI6</strain>
    </source>
</reference>
<accession>A0ABS3VV37</accession>